<evidence type="ECO:0000313" key="3">
    <source>
        <dbReference type="Proteomes" id="UP000257030"/>
    </source>
</evidence>
<dbReference type="Proteomes" id="UP000257030">
    <property type="component" value="Unassembled WGS sequence"/>
</dbReference>
<keyword evidence="1" id="KW-1133">Transmembrane helix</keyword>
<reference evidence="2 3" key="1">
    <citation type="journal article" date="2010" name="Syst. Appl. Microbiol.">
        <title>Four new species of Chryseobacterium from the rhizosphere of coastal sand dune plants, Chryseobacterium elymi sp. nov., Chryseobacterium hagamense sp. nov., Chryseobacterium lathyri sp. nov. and Chryseobacterium rhizosphaerae sp. nov.</title>
        <authorList>
            <person name="Cho S.H."/>
            <person name="Lee K.S."/>
            <person name="Shin D.S."/>
            <person name="Han J.H."/>
            <person name="Park K.S."/>
            <person name="Lee C.H."/>
            <person name="Park K.H."/>
            <person name="Kim S.B."/>
        </authorList>
    </citation>
    <scope>NUCLEOTIDE SEQUENCE [LARGE SCALE GENOMIC DNA]</scope>
    <source>
        <strain evidence="2 3">KCTC 22547</strain>
    </source>
</reference>
<feature type="transmembrane region" description="Helical" evidence="1">
    <location>
        <begin position="52"/>
        <end position="74"/>
    </location>
</feature>
<gene>
    <name evidence="2" type="ORF">DRF60_20700</name>
</gene>
<evidence type="ECO:0000256" key="1">
    <source>
        <dbReference type="SAM" id="Phobius"/>
    </source>
</evidence>
<evidence type="ECO:0000313" key="2">
    <source>
        <dbReference type="EMBL" id="REC71169.1"/>
    </source>
</evidence>
<dbReference type="AlphaFoldDB" id="A0A3D9CZH3"/>
<comment type="caution">
    <text evidence="2">The sequence shown here is derived from an EMBL/GenBank/DDBJ whole genome shotgun (WGS) entry which is preliminary data.</text>
</comment>
<keyword evidence="3" id="KW-1185">Reference proteome</keyword>
<name>A0A3D9CZH3_9FLAO</name>
<organism evidence="2 3">
    <name type="scientific">Chryseobacterium elymi</name>
    <dbReference type="NCBI Taxonomy" id="395936"/>
    <lineage>
        <taxon>Bacteria</taxon>
        <taxon>Pseudomonadati</taxon>
        <taxon>Bacteroidota</taxon>
        <taxon>Flavobacteriia</taxon>
        <taxon>Flavobacteriales</taxon>
        <taxon>Weeksellaceae</taxon>
        <taxon>Chryseobacterium group</taxon>
        <taxon>Chryseobacterium</taxon>
    </lineage>
</organism>
<feature type="transmembrane region" description="Helical" evidence="1">
    <location>
        <begin position="7"/>
        <end position="27"/>
    </location>
</feature>
<accession>A0A3D9CZH3</accession>
<keyword evidence="1" id="KW-0472">Membrane</keyword>
<feature type="transmembrane region" description="Helical" evidence="1">
    <location>
        <begin position="81"/>
        <end position="98"/>
    </location>
</feature>
<sequence length="136" mass="16142">MFKATLINSFLYVTIKYIIFFIVLAFIGNRFKHIVLDNAKTSSEVFSLTLNYILHVSIYMIPLILIFSFPIYFIMKIKKSIFFLLSIVLFFIGEYYFYTYLYAPSNKTLGIYNIIISIILLLVFFYKVIRSKFIEP</sequence>
<protein>
    <submittedName>
        <fullName evidence="2">Uncharacterized protein</fullName>
    </submittedName>
</protein>
<keyword evidence="1" id="KW-0812">Transmembrane</keyword>
<proteinExistence type="predicted"/>
<feature type="transmembrane region" description="Helical" evidence="1">
    <location>
        <begin position="110"/>
        <end position="129"/>
    </location>
</feature>
<dbReference type="EMBL" id="QNUH01000050">
    <property type="protein sequence ID" value="REC71169.1"/>
    <property type="molecule type" value="Genomic_DNA"/>
</dbReference>